<comment type="similarity">
    <text evidence="2">Belongs to the TenA family.</text>
</comment>
<keyword evidence="2" id="KW-0784">Thiamine biosynthesis</keyword>
<protein>
    <recommendedName>
        <fullName evidence="2">Aminopyrimidine aminohydrolase</fullName>
        <ecNumber evidence="2">3.5.99.2</ecNumber>
    </recommendedName>
</protein>
<evidence type="ECO:0000313" key="6">
    <source>
        <dbReference type="EMBL" id="OKH26842.1"/>
    </source>
</evidence>
<dbReference type="RefSeq" id="WP_073597972.1">
    <property type="nucleotide sequence ID" value="NZ_MRCB01000001.1"/>
</dbReference>
<sequence length="217" mass="25026">MNLTCQQLLQNHPQVWQQATVHPFLERCYLGTIQPQQFNTWLVQDYLFVVEFTRFVARVLANAPQEHFDVILGGLSALKDELNWFEAKAAERKLNLKTQKQATTTKYSQYMAQTNEMPYPVQATALWAIELAYNQAWQLPGTMPEPYAEFANRWGNRGFTEYVKLLEKQADEALATACDRIQKQAESAFLQIASLEKDFWNMAFYLASQSSADNPKN</sequence>
<dbReference type="GO" id="GO:0009228">
    <property type="term" value="P:thiamine biosynthetic process"/>
    <property type="evidence" value="ECO:0007669"/>
    <property type="project" value="UniProtKB-KW"/>
</dbReference>
<dbReference type="GO" id="GO:0005829">
    <property type="term" value="C:cytosol"/>
    <property type="evidence" value="ECO:0007669"/>
    <property type="project" value="TreeGrafter"/>
</dbReference>
<dbReference type="InterPro" id="IPR016084">
    <property type="entry name" value="Haem_Oase-like_multi-hlx"/>
</dbReference>
<dbReference type="CDD" id="cd19357">
    <property type="entry name" value="TenA_E_At3g16990-like"/>
    <property type="match status" value="1"/>
</dbReference>
<dbReference type="AlphaFoldDB" id="A0A1U7HTD4"/>
<evidence type="ECO:0000313" key="7">
    <source>
        <dbReference type="Proteomes" id="UP000186868"/>
    </source>
</evidence>
<dbReference type="STRING" id="1921803.NIES593_02040"/>
<evidence type="ECO:0000256" key="2">
    <source>
        <dbReference type="PIRNR" id="PIRNR003170"/>
    </source>
</evidence>
<name>A0A1U7HTD4_9CYAN</name>
<dbReference type="Gene3D" id="1.20.910.10">
    <property type="entry name" value="Heme oxygenase-like"/>
    <property type="match status" value="1"/>
</dbReference>
<dbReference type="GO" id="GO:0050334">
    <property type="term" value="F:thiaminase activity"/>
    <property type="evidence" value="ECO:0007669"/>
    <property type="project" value="UniProtKB-UniRule"/>
</dbReference>
<comment type="caution">
    <text evidence="6">The sequence shown here is derived from an EMBL/GenBank/DDBJ whole genome shotgun (WGS) entry which is preliminary data.</text>
</comment>
<dbReference type="InterPro" id="IPR004305">
    <property type="entry name" value="Thiaminase-2/PQQC"/>
</dbReference>
<dbReference type="InterPro" id="IPR026285">
    <property type="entry name" value="TenA_E"/>
</dbReference>
<dbReference type="UniPathway" id="UPA00060"/>
<comment type="function">
    <text evidence="2">Catalyzes an amino-pyrimidine hydrolysis reaction at the C5' of the pyrimidine moiety of thiamine compounds, a reaction that is part of a thiamine salvage pathway. Thus, catalyzes the conversion of 4-amino-5-aminomethyl-2-methylpyrimidine to 4-amino-5-hydroxymethyl-2-methylpyrimidine (HMP).</text>
</comment>
<keyword evidence="7" id="KW-1185">Reference proteome</keyword>
<keyword evidence="2" id="KW-0378">Hydrolase</keyword>
<dbReference type="EC" id="3.5.99.2" evidence="2"/>
<feature type="binding site" evidence="4">
    <location>
        <position position="81"/>
    </location>
    <ligand>
        <name>substrate</name>
    </ligand>
</feature>
<evidence type="ECO:0000256" key="4">
    <source>
        <dbReference type="PIRSR" id="PIRSR003170-2"/>
    </source>
</evidence>
<proteinExistence type="inferred from homology"/>
<dbReference type="EMBL" id="MRCB01000001">
    <property type="protein sequence ID" value="OKH26842.1"/>
    <property type="molecule type" value="Genomic_DNA"/>
</dbReference>
<evidence type="ECO:0000256" key="3">
    <source>
        <dbReference type="PIRSR" id="PIRSR003170-1"/>
    </source>
</evidence>
<dbReference type="PANTHER" id="PTHR43198:SF5">
    <property type="entry name" value="BIFUNCTIONAL TENA-E PROTEIN"/>
    <property type="match status" value="1"/>
</dbReference>
<comment type="pathway">
    <text evidence="1 2">Cofactor biosynthesis; thiamine diphosphate biosynthesis.</text>
</comment>
<dbReference type="SUPFAM" id="SSF48613">
    <property type="entry name" value="Heme oxygenase-like"/>
    <property type="match status" value="1"/>
</dbReference>
<feature type="binding site" evidence="4">
    <location>
        <position position="130"/>
    </location>
    <ligand>
        <name>substrate</name>
    </ligand>
</feature>
<feature type="domain" description="Thiaminase-2/PQQC" evidence="5">
    <location>
        <begin position="10"/>
        <end position="203"/>
    </location>
</feature>
<dbReference type="PANTHER" id="PTHR43198">
    <property type="entry name" value="BIFUNCTIONAL TH2 PROTEIN"/>
    <property type="match status" value="1"/>
</dbReference>
<feature type="binding site" evidence="4">
    <location>
        <position position="45"/>
    </location>
    <ligand>
        <name>substrate</name>
    </ligand>
</feature>
<accession>A0A1U7HTD4</accession>
<feature type="active site" description="Proton donor" evidence="3">
    <location>
        <position position="196"/>
    </location>
</feature>
<dbReference type="PIRSF" id="PIRSF003170">
    <property type="entry name" value="Pet18p"/>
    <property type="match status" value="1"/>
</dbReference>
<evidence type="ECO:0000259" key="5">
    <source>
        <dbReference type="Pfam" id="PF03070"/>
    </source>
</evidence>
<evidence type="ECO:0000256" key="1">
    <source>
        <dbReference type="ARBA" id="ARBA00004948"/>
    </source>
</evidence>
<comment type="catalytic activity">
    <reaction evidence="2">
        <text>thiamine + H2O = 5-(2-hydroxyethyl)-4-methylthiazole + 4-amino-5-hydroxymethyl-2-methylpyrimidine + H(+)</text>
        <dbReference type="Rhea" id="RHEA:17509"/>
        <dbReference type="ChEBI" id="CHEBI:15377"/>
        <dbReference type="ChEBI" id="CHEBI:15378"/>
        <dbReference type="ChEBI" id="CHEBI:16892"/>
        <dbReference type="ChEBI" id="CHEBI:17957"/>
        <dbReference type="ChEBI" id="CHEBI:18385"/>
        <dbReference type="EC" id="3.5.99.2"/>
    </reaction>
</comment>
<reference evidence="6 7" key="1">
    <citation type="submission" date="2016-11" db="EMBL/GenBank/DDBJ databases">
        <title>Draft Genome Sequences of Nine Cyanobacterial Strains from Diverse Habitats.</title>
        <authorList>
            <person name="Zhu T."/>
            <person name="Hou S."/>
            <person name="Lu X."/>
            <person name="Hess W.R."/>
        </authorList>
    </citation>
    <scope>NUCLEOTIDE SEQUENCE [LARGE SCALE GENOMIC DNA]</scope>
    <source>
        <strain evidence="6 7">NIES-593</strain>
    </source>
</reference>
<organism evidence="6 7">
    <name type="scientific">Hydrococcus rivularis NIES-593</name>
    <dbReference type="NCBI Taxonomy" id="1921803"/>
    <lineage>
        <taxon>Bacteria</taxon>
        <taxon>Bacillati</taxon>
        <taxon>Cyanobacteriota</taxon>
        <taxon>Cyanophyceae</taxon>
        <taxon>Pleurocapsales</taxon>
        <taxon>Hydrococcaceae</taxon>
        <taxon>Hydrococcus</taxon>
    </lineage>
</organism>
<dbReference type="Proteomes" id="UP000186868">
    <property type="component" value="Unassembled WGS sequence"/>
</dbReference>
<dbReference type="Pfam" id="PF03070">
    <property type="entry name" value="TENA_THI-4"/>
    <property type="match status" value="1"/>
</dbReference>
<comment type="catalytic activity">
    <reaction evidence="2">
        <text>4-amino-5-aminomethyl-2-methylpyrimidine + H2O = 4-amino-5-hydroxymethyl-2-methylpyrimidine + NH4(+)</text>
        <dbReference type="Rhea" id="RHEA:31799"/>
        <dbReference type="ChEBI" id="CHEBI:15377"/>
        <dbReference type="ChEBI" id="CHEBI:16892"/>
        <dbReference type="ChEBI" id="CHEBI:28938"/>
        <dbReference type="ChEBI" id="CHEBI:63416"/>
        <dbReference type="EC" id="3.5.99.2"/>
    </reaction>
</comment>
<gene>
    <name evidence="6" type="ORF">NIES593_02040</name>
</gene>
<dbReference type="GO" id="GO:0009229">
    <property type="term" value="P:thiamine diphosphate biosynthetic process"/>
    <property type="evidence" value="ECO:0007669"/>
    <property type="project" value="UniProtKB-UniPathway"/>
</dbReference>
<dbReference type="OrthoDB" id="517083at2"/>
<dbReference type="InterPro" id="IPR050967">
    <property type="entry name" value="Thiamine_Salvage_TenA"/>
</dbReference>